<dbReference type="GO" id="GO:0003723">
    <property type="term" value="F:RNA binding"/>
    <property type="evidence" value="ECO:0007669"/>
    <property type="project" value="InterPro"/>
</dbReference>
<gene>
    <name evidence="5" type="ORF">FCC1311_017082</name>
</gene>
<evidence type="ECO:0000256" key="3">
    <source>
        <dbReference type="ARBA" id="ARBA00022835"/>
    </source>
</evidence>
<dbReference type="InParanoid" id="A0A2R5G568"/>
<comment type="caution">
    <text evidence="5">The sequence shown here is derived from an EMBL/GenBank/DDBJ whole genome shotgun (WGS) entry which is preliminary data.</text>
</comment>
<dbReference type="FunFam" id="2.40.50.140:FF:000198">
    <property type="entry name" value="Exosome complex component CSL4"/>
    <property type="match status" value="1"/>
</dbReference>
<evidence type="ECO:0000259" key="4">
    <source>
        <dbReference type="PROSITE" id="PS50126"/>
    </source>
</evidence>
<evidence type="ECO:0000256" key="1">
    <source>
        <dbReference type="ARBA" id="ARBA00004604"/>
    </source>
</evidence>
<comment type="subcellular location">
    <subcellularLocation>
        <location evidence="1">Nucleus</location>
        <location evidence="1">Nucleolus</location>
    </subcellularLocation>
</comment>
<dbReference type="EMBL" id="BEYU01000012">
    <property type="protein sequence ID" value="GBG25489.1"/>
    <property type="molecule type" value="Genomic_DNA"/>
</dbReference>
<keyword evidence="6" id="KW-1185">Reference proteome</keyword>
<dbReference type="GO" id="GO:0005737">
    <property type="term" value="C:cytoplasm"/>
    <property type="evidence" value="ECO:0007669"/>
    <property type="project" value="TreeGrafter"/>
</dbReference>
<dbReference type="GO" id="GO:0000176">
    <property type="term" value="C:nuclear exosome (RNase complex)"/>
    <property type="evidence" value="ECO:0007669"/>
    <property type="project" value="TreeGrafter"/>
</dbReference>
<evidence type="ECO:0000256" key="2">
    <source>
        <dbReference type="ARBA" id="ARBA00022490"/>
    </source>
</evidence>
<dbReference type="PROSITE" id="PS50126">
    <property type="entry name" value="S1"/>
    <property type="match status" value="1"/>
</dbReference>
<dbReference type="PANTHER" id="PTHR12686:SF8">
    <property type="entry name" value="EXOSOME COMPLEX COMPONENT CSL4"/>
    <property type="match status" value="1"/>
</dbReference>
<dbReference type="PANTHER" id="PTHR12686">
    <property type="entry name" value="3'-5' EXORIBONUCLEASE CSL4-RELATED"/>
    <property type="match status" value="1"/>
</dbReference>
<protein>
    <submittedName>
        <fullName evidence="5">Exosome complex component CSL4</fullName>
    </submittedName>
</protein>
<dbReference type="InterPro" id="IPR039771">
    <property type="entry name" value="Csl4"/>
</dbReference>
<name>A0A2R5G568_9STRA</name>
<proteinExistence type="predicted"/>
<dbReference type="OrthoDB" id="440760at2759"/>
<dbReference type="Gene3D" id="2.40.50.140">
    <property type="entry name" value="Nucleic acid-binding proteins"/>
    <property type="match status" value="1"/>
</dbReference>
<accession>A0A2R5G568</accession>
<dbReference type="SUPFAM" id="SSF50249">
    <property type="entry name" value="Nucleic acid-binding proteins"/>
    <property type="match status" value="1"/>
</dbReference>
<dbReference type="InterPro" id="IPR012340">
    <property type="entry name" value="NA-bd_OB-fold"/>
</dbReference>
<organism evidence="5 6">
    <name type="scientific">Hondaea fermentalgiana</name>
    <dbReference type="NCBI Taxonomy" id="2315210"/>
    <lineage>
        <taxon>Eukaryota</taxon>
        <taxon>Sar</taxon>
        <taxon>Stramenopiles</taxon>
        <taxon>Bigyra</taxon>
        <taxon>Labyrinthulomycetes</taxon>
        <taxon>Thraustochytrida</taxon>
        <taxon>Thraustochytriidae</taxon>
        <taxon>Hondaea</taxon>
    </lineage>
</organism>
<dbReference type="FunCoup" id="A0A2R5G568">
    <property type="interactions" value="309"/>
</dbReference>
<reference evidence="5 6" key="1">
    <citation type="submission" date="2017-12" db="EMBL/GenBank/DDBJ databases">
        <title>Sequencing, de novo assembly and annotation of complete genome of a new Thraustochytrid species, strain FCC1311.</title>
        <authorList>
            <person name="Sedici K."/>
            <person name="Godart F."/>
            <person name="Aiese Cigliano R."/>
            <person name="Sanseverino W."/>
            <person name="Barakat M."/>
            <person name="Ortet P."/>
            <person name="Marechal E."/>
            <person name="Cagnac O."/>
            <person name="Amato A."/>
        </authorList>
    </citation>
    <scope>NUCLEOTIDE SEQUENCE [LARGE SCALE GENOMIC DNA]</scope>
</reference>
<sequence>MSATVARVGDVVVPGSLLCVAAQTEVAKAEAGAGAYVDGRGAVLASVVGKLVVSEPKGEPARKIFSVQTASRKPKVVPVVGSTVTCNVTKVTPRFALLDIVCVGVESVPGSGFRGMVRKENVRSFEIDRVEMHNSFRPGDVVRAKVVSLGTARSYELSTADKDLGVIAAMGEANEPLIPISFEEMKCPVTGVIEKRKVAKQDSFATLDK</sequence>
<dbReference type="AlphaFoldDB" id="A0A2R5G568"/>
<evidence type="ECO:0000313" key="6">
    <source>
        <dbReference type="Proteomes" id="UP000241890"/>
    </source>
</evidence>
<dbReference type="GO" id="GO:0006396">
    <property type="term" value="P:RNA processing"/>
    <property type="evidence" value="ECO:0007669"/>
    <property type="project" value="InterPro"/>
</dbReference>
<dbReference type="Proteomes" id="UP000241890">
    <property type="component" value="Unassembled WGS sequence"/>
</dbReference>
<keyword evidence="3" id="KW-0271">Exosome</keyword>
<dbReference type="GO" id="GO:0005730">
    <property type="term" value="C:nucleolus"/>
    <property type="evidence" value="ECO:0007669"/>
    <property type="project" value="UniProtKB-SubCell"/>
</dbReference>
<dbReference type="Pfam" id="PF10447">
    <property type="entry name" value="EXOSC1"/>
    <property type="match status" value="1"/>
</dbReference>
<dbReference type="InterPro" id="IPR019495">
    <property type="entry name" value="EXOSC1_C"/>
</dbReference>
<keyword evidence="2" id="KW-0963">Cytoplasm</keyword>
<feature type="domain" description="S1 motif" evidence="4">
    <location>
        <begin position="81"/>
        <end position="160"/>
    </location>
</feature>
<dbReference type="InterPro" id="IPR003029">
    <property type="entry name" value="S1_domain"/>
</dbReference>
<evidence type="ECO:0000313" key="5">
    <source>
        <dbReference type="EMBL" id="GBG25489.1"/>
    </source>
</evidence>